<evidence type="ECO:0000256" key="12">
    <source>
        <dbReference type="ARBA" id="ARBA00047283"/>
    </source>
</evidence>
<dbReference type="PANTHER" id="PTHR22807">
    <property type="entry name" value="NOP2 YEAST -RELATED NOL1/NOP2/FMU SUN DOMAIN-CONTAINING"/>
    <property type="match status" value="1"/>
</dbReference>
<evidence type="ECO:0000256" key="3">
    <source>
        <dbReference type="ARBA" id="ARBA00012140"/>
    </source>
</evidence>
<dbReference type="Proteomes" id="UP000000466">
    <property type="component" value="Chromosome"/>
</dbReference>
<dbReference type="Pfam" id="PF01029">
    <property type="entry name" value="NusB"/>
    <property type="match status" value="1"/>
</dbReference>
<keyword evidence="16" id="KW-1185">Reference proteome</keyword>
<reference evidence="15 16" key="1">
    <citation type="journal article" date="2013" name="Genome Announc.">
        <title>Complete genome sequence of Simiduia agarivorans SA1(T), a marine bacterium able to degrade a variety of polysaccharides.</title>
        <authorList>
            <person name="Lin S.Y."/>
            <person name="Shieh W.Y."/>
            <person name="Chen J.S."/>
            <person name="Tang S.L."/>
        </authorList>
    </citation>
    <scope>NUCLEOTIDE SEQUENCE [LARGE SCALE GENOMIC DNA]</scope>
    <source>
        <strain evidence="16">DSM 21679 / JCM 13881 / BCRC 17597 / SA1</strain>
    </source>
</reference>
<feature type="binding site" evidence="13">
    <location>
        <begin position="249"/>
        <end position="255"/>
    </location>
    <ligand>
        <name>S-adenosyl-L-methionine</name>
        <dbReference type="ChEBI" id="CHEBI:59789"/>
    </ligand>
</feature>
<keyword evidence="6 13" id="KW-0489">Methyltransferase</keyword>
<dbReference type="eggNOG" id="COG0144">
    <property type="taxonomic scope" value="Bacteria"/>
</dbReference>
<dbReference type="PRINTS" id="PR02008">
    <property type="entry name" value="RCMTFAMILY"/>
</dbReference>
<dbReference type="GO" id="GO:0006355">
    <property type="term" value="P:regulation of DNA-templated transcription"/>
    <property type="evidence" value="ECO:0007669"/>
    <property type="project" value="InterPro"/>
</dbReference>
<dbReference type="GO" id="GO:0009383">
    <property type="term" value="F:rRNA (cytosine-C5-)-methyltransferase activity"/>
    <property type="evidence" value="ECO:0007669"/>
    <property type="project" value="TreeGrafter"/>
</dbReference>
<dbReference type="Pfam" id="PF22458">
    <property type="entry name" value="RsmF-B_ferredox"/>
    <property type="match status" value="1"/>
</dbReference>
<dbReference type="AlphaFoldDB" id="K4L0F3"/>
<dbReference type="CDD" id="cd02440">
    <property type="entry name" value="AdoMet_MTases"/>
    <property type="match status" value="1"/>
</dbReference>
<dbReference type="Gene3D" id="1.10.940.10">
    <property type="entry name" value="NusB-like"/>
    <property type="match status" value="1"/>
</dbReference>
<feature type="binding site" evidence="13">
    <location>
        <position position="298"/>
    </location>
    <ligand>
        <name>S-adenosyl-L-methionine</name>
        <dbReference type="ChEBI" id="CHEBI:59789"/>
    </ligand>
</feature>
<keyword evidence="4" id="KW-0963">Cytoplasm</keyword>
<dbReference type="STRING" id="1117647.M5M_12385"/>
<feature type="binding site" evidence="13">
    <location>
        <position position="272"/>
    </location>
    <ligand>
        <name>S-adenosyl-L-methionine</name>
        <dbReference type="ChEBI" id="CHEBI:59789"/>
    </ligand>
</feature>
<dbReference type="HOGENOM" id="CLU_005316_0_4_6"/>
<dbReference type="eggNOG" id="COG0781">
    <property type="taxonomic scope" value="Bacteria"/>
</dbReference>
<dbReference type="InterPro" id="IPR049560">
    <property type="entry name" value="MeTrfase_RsmB-F_NOP2_cat"/>
</dbReference>
<comment type="function">
    <text evidence="1">Specifically methylates the cytosine at position 967 (m5C967) of 16S rRNA.</text>
</comment>
<dbReference type="GO" id="GO:0070475">
    <property type="term" value="P:rRNA base methylation"/>
    <property type="evidence" value="ECO:0007669"/>
    <property type="project" value="TreeGrafter"/>
</dbReference>
<dbReference type="NCBIfam" id="TIGR00563">
    <property type="entry name" value="rsmB"/>
    <property type="match status" value="1"/>
</dbReference>
<comment type="similarity">
    <text evidence="13">Belongs to the class I-like SAM-binding methyltransferase superfamily. RsmB/NOP family.</text>
</comment>
<dbReference type="PROSITE" id="PS51686">
    <property type="entry name" value="SAM_MT_RSMB_NOP"/>
    <property type="match status" value="1"/>
</dbReference>
<dbReference type="InterPro" id="IPR023267">
    <property type="entry name" value="RCMT"/>
</dbReference>
<keyword evidence="9 13" id="KW-0694">RNA-binding</keyword>
<keyword evidence="8 13" id="KW-0949">S-adenosyl-L-methionine</keyword>
<keyword evidence="5" id="KW-0698">rRNA processing</keyword>
<dbReference type="SUPFAM" id="SSF53335">
    <property type="entry name" value="S-adenosyl-L-methionine-dependent methyltransferases"/>
    <property type="match status" value="1"/>
</dbReference>
<dbReference type="GO" id="GO:0003723">
    <property type="term" value="F:RNA binding"/>
    <property type="evidence" value="ECO:0007669"/>
    <property type="project" value="UniProtKB-UniRule"/>
</dbReference>
<dbReference type="InterPro" id="IPR006027">
    <property type="entry name" value="NusB_RsmB_TIM44"/>
</dbReference>
<dbReference type="InterPro" id="IPR001678">
    <property type="entry name" value="MeTrfase_RsmB-F_NOP2_dom"/>
</dbReference>
<dbReference type="SUPFAM" id="SSF48013">
    <property type="entry name" value="NusB-like"/>
    <property type="match status" value="1"/>
</dbReference>
<evidence type="ECO:0000313" key="16">
    <source>
        <dbReference type="Proteomes" id="UP000000466"/>
    </source>
</evidence>
<name>K4L0F3_SIMAS</name>
<dbReference type="Gene3D" id="3.30.70.1170">
    <property type="entry name" value="Sun protein, domain 3"/>
    <property type="match status" value="1"/>
</dbReference>
<organism evidence="15 16">
    <name type="scientific">Simiduia agarivorans (strain DSM 21679 / JCM 13881 / BCRC 17597 / SA1)</name>
    <dbReference type="NCBI Taxonomy" id="1117647"/>
    <lineage>
        <taxon>Bacteria</taxon>
        <taxon>Pseudomonadati</taxon>
        <taxon>Pseudomonadota</taxon>
        <taxon>Gammaproteobacteria</taxon>
        <taxon>Cellvibrionales</taxon>
        <taxon>Cellvibrionaceae</taxon>
        <taxon>Simiduia</taxon>
    </lineage>
</organism>
<evidence type="ECO:0000313" key="15">
    <source>
        <dbReference type="EMBL" id="AFU99637.2"/>
    </source>
</evidence>
<evidence type="ECO:0000256" key="10">
    <source>
        <dbReference type="ARBA" id="ARBA00030399"/>
    </source>
</evidence>
<accession>K4L0F3</accession>
<dbReference type="InterPro" id="IPR054728">
    <property type="entry name" value="RsmB-like_ferredoxin"/>
</dbReference>
<sequence length="429" mass="46930">MNSRALAARAIAAVLAKGESLSASLPRILEHTPERDQGLVQALCYGTLRWFHRYNPLLNQLLSEPLKPKDADVQALLLLGFYQLDQLRVPDHAAIDATVDACRQLKKNWAIKLVNGVLRRYQREQDTLLSALDAQPSARHAHPKWLINAISQAWPEQAEAILDANNQQPPMTLRLASGDRADYIDTLARQNVQAVPGAVAETAVELLQAVDVQLLPGFASGQVSVQDQATQLAASLLPVKPGDRVLDCCAAPGGKTLHLAQLPAKPQVTAIDIERKRLQRVHENLNRAGVKAKVLCADAARPDQWWDGKPFNQILLDAPCSATGVIRRHPDIKLLRKPEDIARLAALQAQIIDAVWPLLAPGGYLLYATCSIMPAENTDLTQAFLARTPDAREVPINAGWGLAQATGRQLLPGPENTDGFYYCLLTKRA</sequence>
<comment type="subcellular location">
    <subcellularLocation>
        <location evidence="2">Cytoplasm</location>
    </subcellularLocation>
</comment>
<keyword evidence="7 13" id="KW-0808">Transferase</keyword>
<evidence type="ECO:0000256" key="7">
    <source>
        <dbReference type="ARBA" id="ARBA00022679"/>
    </source>
</evidence>
<dbReference type="EMBL" id="CP003746">
    <property type="protein sequence ID" value="AFU99637.2"/>
    <property type="molecule type" value="Genomic_DNA"/>
</dbReference>
<dbReference type="InterPro" id="IPR029063">
    <property type="entry name" value="SAM-dependent_MTases_sf"/>
</dbReference>
<dbReference type="FunFam" id="3.40.50.150:FF:000022">
    <property type="entry name" value="Ribosomal RNA small subunit methyltransferase B"/>
    <property type="match status" value="1"/>
</dbReference>
<evidence type="ECO:0000256" key="6">
    <source>
        <dbReference type="ARBA" id="ARBA00022603"/>
    </source>
</evidence>
<evidence type="ECO:0000256" key="13">
    <source>
        <dbReference type="PROSITE-ProRule" id="PRU01023"/>
    </source>
</evidence>
<dbReference type="InterPro" id="IPR035926">
    <property type="entry name" value="NusB-like_sf"/>
</dbReference>
<evidence type="ECO:0000256" key="11">
    <source>
        <dbReference type="ARBA" id="ARBA00031088"/>
    </source>
</evidence>
<evidence type="ECO:0000256" key="9">
    <source>
        <dbReference type="ARBA" id="ARBA00022884"/>
    </source>
</evidence>
<dbReference type="EC" id="2.1.1.176" evidence="3"/>
<comment type="catalytic activity">
    <reaction evidence="12">
        <text>cytidine(967) in 16S rRNA + S-adenosyl-L-methionine = 5-methylcytidine(967) in 16S rRNA + S-adenosyl-L-homocysteine + H(+)</text>
        <dbReference type="Rhea" id="RHEA:42748"/>
        <dbReference type="Rhea" id="RHEA-COMP:10219"/>
        <dbReference type="Rhea" id="RHEA-COMP:10220"/>
        <dbReference type="ChEBI" id="CHEBI:15378"/>
        <dbReference type="ChEBI" id="CHEBI:57856"/>
        <dbReference type="ChEBI" id="CHEBI:59789"/>
        <dbReference type="ChEBI" id="CHEBI:74483"/>
        <dbReference type="ChEBI" id="CHEBI:82748"/>
        <dbReference type="EC" id="2.1.1.176"/>
    </reaction>
</comment>
<evidence type="ECO:0000256" key="2">
    <source>
        <dbReference type="ARBA" id="ARBA00004496"/>
    </source>
</evidence>
<dbReference type="NCBIfam" id="NF008149">
    <property type="entry name" value="PRK10901.1"/>
    <property type="match status" value="1"/>
</dbReference>
<dbReference type="Gene3D" id="1.10.287.730">
    <property type="entry name" value="Helix hairpin bin"/>
    <property type="match status" value="1"/>
</dbReference>
<feature type="binding site" evidence="13">
    <location>
        <position position="317"/>
    </location>
    <ligand>
        <name>S-adenosyl-L-methionine</name>
        <dbReference type="ChEBI" id="CHEBI:59789"/>
    </ligand>
</feature>
<evidence type="ECO:0000256" key="8">
    <source>
        <dbReference type="ARBA" id="ARBA00022691"/>
    </source>
</evidence>
<dbReference type="Gene3D" id="3.40.50.150">
    <property type="entry name" value="Vaccinia Virus protein VP39"/>
    <property type="match status" value="1"/>
</dbReference>
<evidence type="ECO:0000259" key="14">
    <source>
        <dbReference type="PROSITE" id="PS51686"/>
    </source>
</evidence>
<evidence type="ECO:0000256" key="4">
    <source>
        <dbReference type="ARBA" id="ARBA00022490"/>
    </source>
</evidence>
<protein>
    <recommendedName>
        <fullName evidence="3">16S rRNA (cytosine(967)-C(5))-methyltransferase</fullName>
        <ecNumber evidence="3">2.1.1.176</ecNumber>
    </recommendedName>
    <alternativeName>
        <fullName evidence="10">16S rRNA m5C967 methyltransferase</fullName>
    </alternativeName>
    <alternativeName>
        <fullName evidence="11">rRNA (cytosine-C(5)-)-methyltransferase RsmB</fullName>
    </alternativeName>
</protein>
<gene>
    <name evidence="15" type="ordered locus">M5M_12385</name>
</gene>
<dbReference type="Pfam" id="PF01189">
    <property type="entry name" value="Methyltr_RsmB-F"/>
    <property type="match status" value="1"/>
</dbReference>
<dbReference type="RefSeq" id="WP_016389391.1">
    <property type="nucleotide sequence ID" value="NC_018868.3"/>
</dbReference>
<proteinExistence type="inferred from homology"/>
<evidence type="ECO:0000256" key="5">
    <source>
        <dbReference type="ARBA" id="ARBA00022552"/>
    </source>
</evidence>
<feature type="domain" description="SAM-dependent MTase RsmB/NOP-type" evidence="14">
    <location>
        <begin position="159"/>
        <end position="428"/>
    </location>
</feature>
<dbReference type="GO" id="GO:0005829">
    <property type="term" value="C:cytosol"/>
    <property type="evidence" value="ECO:0007669"/>
    <property type="project" value="TreeGrafter"/>
</dbReference>
<dbReference type="PANTHER" id="PTHR22807:SF61">
    <property type="entry name" value="NOL1_NOP2_SUN FAMILY PROTEIN _ ANTITERMINATION NUSB DOMAIN-CONTAINING PROTEIN"/>
    <property type="match status" value="1"/>
</dbReference>
<dbReference type="OrthoDB" id="9810297at2"/>
<evidence type="ECO:0000256" key="1">
    <source>
        <dbReference type="ARBA" id="ARBA00002724"/>
    </source>
</evidence>
<dbReference type="InterPro" id="IPR004573">
    <property type="entry name" value="rRNA_ssu_MeTfrase_B"/>
</dbReference>
<feature type="active site" description="Nucleophile" evidence="13">
    <location>
        <position position="370"/>
    </location>
</feature>
<dbReference type="KEGG" id="saga:M5M_12385"/>